<dbReference type="Proteomes" id="UP000184526">
    <property type="component" value="Unassembled WGS sequence"/>
</dbReference>
<keyword evidence="2 5" id="KW-0812">Transmembrane</keyword>
<sequence>MELKSYNSFAEYHPVVNFLYFASVIVFNMIFMHPIFLIIGLSAFFIYSISLNGVKAIKFNLYFLLPMMIMIIVLNPLFSHQGMTILFYLNNKPMTLESFLYGIATAVMLINMVMVFSCYNKVITSEKFIYMFSKTVPAIALLISMTLSFVPKFKQQLKKIRTSQRNIGRDINNGTVIQRVKHGCTIISILITWALENGVQTADSMRGRGYGLSGRTSFSLYKLEKRDKVAIAILCFLISVCTLGYVYGINTMQFYPNIYMKKTNIITIFMYICYGILVFFPLAIEVEEAIRWNLLKSKI</sequence>
<reference evidence="6 7" key="1">
    <citation type="submission" date="2016-11" db="EMBL/GenBank/DDBJ databases">
        <authorList>
            <person name="Jaros S."/>
            <person name="Januszkiewicz K."/>
            <person name="Wedrychowicz H."/>
        </authorList>
    </citation>
    <scope>NUCLEOTIDE SEQUENCE [LARGE SCALE GENOMIC DNA]</scope>
    <source>
        <strain evidence="6 7">DSM 3089</strain>
    </source>
</reference>
<dbReference type="GO" id="GO:0005886">
    <property type="term" value="C:plasma membrane"/>
    <property type="evidence" value="ECO:0007669"/>
    <property type="project" value="UniProtKB-ARBA"/>
</dbReference>
<protein>
    <submittedName>
        <fullName evidence="6">Energy-coupling factor transport system permease protein</fullName>
    </submittedName>
</protein>
<keyword evidence="4 5" id="KW-0472">Membrane</keyword>
<evidence type="ECO:0000256" key="2">
    <source>
        <dbReference type="ARBA" id="ARBA00022692"/>
    </source>
</evidence>
<organism evidence="6 7">
    <name type="scientific">Clostridium collagenovorans DSM 3089</name>
    <dbReference type="NCBI Taxonomy" id="1121306"/>
    <lineage>
        <taxon>Bacteria</taxon>
        <taxon>Bacillati</taxon>
        <taxon>Bacillota</taxon>
        <taxon>Clostridia</taxon>
        <taxon>Eubacteriales</taxon>
        <taxon>Clostridiaceae</taxon>
        <taxon>Clostridium</taxon>
    </lineage>
</organism>
<evidence type="ECO:0000256" key="1">
    <source>
        <dbReference type="ARBA" id="ARBA00004141"/>
    </source>
</evidence>
<comment type="subcellular location">
    <subcellularLocation>
        <location evidence="1">Membrane</location>
        <topology evidence="1">Multi-pass membrane protein</topology>
    </subcellularLocation>
</comment>
<proteinExistence type="predicted"/>
<feature type="transmembrane region" description="Helical" evidence="5">
    <location>
        <begin position="98"/>
        <end position="116"/>
    </location>
</feature>
<gene>
    <name evidence="6" type="ORF">SAMN02745196_01258</name>
</gene>
<feature type="transmembrane region" description="Helical" evidence="5">
    <location>
        <begin position="229"/>
        <end position="252"/>
    </location>
</feature>
<evidence type="ECO:0000256" key="4">
    <source>
        <dbReference type="ARBA" id="ARBA00023136"/>
    </source>
</evidence>
<dbReference type="RefSeq" id="WP_072831145.1">
    <property type="nucleotide sequence ID" value="NZ_FQXP01000004.1"/>
</dbReference>
<evidence type="ECO:0000256" key="5">
    <source>
        <dbReference type="SAM" id="Phobius"/>
    </source>
</evidence>
<evidence type="ECO:0000256" key="3">
    <source>
        <dbReference type="ARBA" id="ARBA00022989"/>
    </source>
</evidence>
<dbReference type="InterPro" id="IPR003339">
    <property type="entry name" value="ABC/ECF_trnsptr_transmembrane"/>
</dbReference>
<dbReference type="AlphaFoldDB" id="A0A1M5VEE8"/>
<dbReference type="CDD" id="cd16914">
    <property type="entry name" value="EcfT"/>
    <property type="match status" value="1"/>
</dbReference>
<feature type="transmembrane region" description="Helical" evidence="5">
    <location>
        <begin position="264"/>
        <end position="284"/>
    </location>
</feature>
<evidence type="ECO:0000313" key="7">
    <source>
        <dbReference type="Proteomes" id="UP000184526"/>
    </source>
</evidence>
<feature type="transmembrane region" description="Helical" evidence="5">
    <location>
        <begin position="59"/>
        <end position="78"/>
    </location>
</feature>
<feature type="transmembrane region" description="Helical" evidence="5">
    <location>
        <begin position="128"/>
        <end position="150"/>
    </location>
</feature>
<name>A0A1M5VEE8_9CLOT</name>
<dbReference type="OrthoDB" id="2039442at2"/>
<keyword evidence="7" id="KW-1185">Reference proteome</keyword>
<dbReference type="STRING" id="1121306.SAMN02745196_01258"/>
<dbReference type="EMBL" id="FQXP01000004">
    <property type="protein sequence ID" value="SHH73629.1"/>
    <property type="molecule type" value="Genomic_DNA"/>
</dbReference>
<accession>A0A1M5VEE8</accession>
<evidence type="ECO:0000313" key="6">
    <source>
        <dbReference type="EMBL" id="SHH73629.1"/>
    </source>
</evidence>
<keyword evidence="3 5" id="KW-1133">Transmembrane helix</keyword>
<feature type="transmembrane region" description="Helical" evidence="5">
    <location>
        <begin position="20"/>
        <end position="47"/>
    </location>
</feature>